<evidence type="ECO:0000313" key="6">
    <source>
        <dbReference type="EMBL" id="OAS99541.1"/>
    </source>
</evidence>
<sequence>MLRHFTTDALEGLCTEDQLDLLNSVDTLRSQGISHYISLPQIIVCGDQSSGKSSALEAISGVSFPVKSNLCTRFPTELVLRKCPQIGVSVSIVPHGSRSESEQRSLETFRETLDSFEGFPALVEKAKAAMGISTHGKAFSKDLLRVEVSGPDRPHLTIVDLPGLIHSETKKQSASDVELVQDVVRAYMKEPRSIILAVVSAKNDIANQIVLKLAREVDVSGHRTLRVITKPDTLAVGSDSESTFVALAKNQEVEFRLGWHALKNMDSDKGSPSLAERDSEERLFFSQGIWEDMPRSSLGIDKLRGRLSKVLLGQIAAELPSLIEEINAQIDTAHRELEKLGEPRASLQEQKSYLLQISQSYQSLVKAAVDGTYNEPFFEETTANIGYQKRIRAVIQNLNQDFSDKISQYGNYRQIVKNESTECLNEHQVYITHGGFVRHIEALLKTSKGRELPGTFNPMIVKDLFFEQSAPWEKLCREHITMVWEAAKDFLHLAITHTADATTTKKVLQDVVEPSLNELLKMLNSKTSELLAPHRRGHPITYNHYFTETYQKTRNERQKAEYATILKDFFSISSLDTEYKELRSDDSLHQLLDSLVERTEPDMRFFAASEALDYMMAYYKVALKRFIDDVAIEIIEMKLVSALGAILSPITVFNMPDDIVTRIAGESEEHRAEREELNKQLDILAKGAFTCKQFIGNRGLFKDLEGILQQLHSIQAPTTALIGAVDGGPAVDVRARHAEFGGPFRTESEFNNWLVSLIHPESKQYRGLFYIDTIQNCLRKYNHQLRFAHGDLGLHNILVSEDGMVTAIIDWEFAGWYPEYWEYIKMIQFSRDPAFRYFARGCWKDETGDQVFFDEEYVLDQMLDSQIRHGERVLKRPR</sequence>
<evidence type="ECO:0000256" key="2">
    <source>
        <dbReference type="ARBA" id="ARBA00023134"/>
    </source>
</evidence>
<keyword evidence="1" id="KW-0547">Nucleotide-binding</keyword>
<proteinExistence type="predicted"/>
<dbReference type="InterPro" id="IPR020850">
    <property type="entry name" value="GED_dom"/>
</dbReference>
<dbReference type="PROSITE" id="PS51718">
    <property type="entry name" value="G_DYNAMIN_2"/>
    <property type="match status" value="1"/>
</dbReference>
<dbReference type="Gene3D" id="3.40.50.300">
    <property type="entry name" value="P-loop containing nucleotide triphosphate hydrolases"/>
    <property type="match status" value="1"/>
</dbReference>
<dbReference type="Pfam" id="PF01636">
    <property type="entry name" value="APH"/>
    <property type="match status" value="1"/>
</dbReference>
<keyword evidence="7" id="KW-1185">Reference proteome</keyword>
<dbReference type="RefSeq" id="XP_045279269.1">
    <property type="nucleotide sequence ID" value="XM_045425445.1"/>
</dbReference>
<dbReference type="InterPro" id="IPR000375">
    <property type="entry name" value="Dynamin_stalk"/>
</dbReference>
<dbReference type="CDD" id="cd08771">
    <property type="entry name" value="DLP_1"/>
    <property type="match status" value="1"/>
</dbReference>
<dbReference type="EMBL" id="EQ999973">
    <property type="protein sequence ID" value="OAS99541.1"/>
    <property type="molecule type" value="Genomic_DNA"/>
</dbReference>
<dbReference type="InterPro" id="IPR001401">
    <property type="entry name" value="Dynamin_GTPase"/>
</dbReference>
<dbReference type="PROSITE" id="PS51388">
    <property type="entry name" value="GED"/>
    <property type="match status" value="1"/>
</dbReference>
<keyword evidence="2" id="KW-0342">GTP-binding</keyword>
<dbReference type="InterPro" id="IPR045063">
    <property type="entry name" value="Dynamin_N"/>
</dbReference>
<feature type="domain" description="Dynamin-type G" evidence="5">
    <location>
        <begin position="36"/>
        <end position="320"/>
    </location>
</feature>
<reference evidence="7" key="1">
    <citation type="journal article" date="2015" name="PLoS Genet.">
        <title>The dynamic genome and transcriptome of the human fungal pathogen Blastomyces and close relative Emmonsia.</title>
        <authorList>
            <person name="Munoz J.F."/>
            <person name="Gauthier G.M."/>
            <person name="Desjardins C.A."/>
            <person name="Gallo J.E."/>
            <person name="Holder J."/>
            <person name="Sullivan T.D."/>
            <person name="Marty A.J."/>
            <person name="Carmen J.C."/>
            <person name="Chen Z."/>
            <person name="Ding L."/>
            <person name="Gujja S."/>
            <person name="Magrini V."/>
            <person name="Misas E."/>
            <person name="Mitreva M."/>
            <person name="Priest M."/>
            <person name="Saif S."/>
            <person name="Whiston E.A."/>
            <person name="Young S."/>
            <person name="Zeng Q."/>
            <person name="Goldman W.E."/>
            <person name="Mardis E.R."/>
            <person name="Taylor J.W."/>
            <person name="McEwen J.G."/>
            <person name="Clay O.K."/>
            <person name="Klein B.S."/>
            <person name="Cuomo C.A."/>
        </authorList>
    </citation>
    <scope>NUCLEOTIDE SEQUENCE [LARGE SCALE GENOMIC DNA]</scope>
    <source>
        <strain evidence="7">ER-3 / ATCC MYA-2586</strain>
    </source>
</reference>
<dbReference type="GeneID" id="69031080"/>
<evidence type="ECO:0000313" key="7">
    <source>
        <dbReference type="Proteomes" id="UP000002039"/>
    </source>
</evidence>
<evidence type="ECO:0000259" key="5">
    <source>
        <dbReference type="PROSITE" id="PS51718"/>
    </source>
</evidence>
<dbReference type="PRINTS" id="PR00195">
    <property type="entry name" value="DYNAMIN"/>
</dbReference>
<dbReference type="SUPFAM" id="SSF52540">
    <property type="entry name" value="P-loop containing nucleoside triphosphate hydrolases"/>
    <property type="match status" value="1"/>
</dbReference>
<evidence type="ECO:0000259" key="4">
    <source>
        <dbReference type="PROSITE" id="PS51388"/>
    </source>
</evidence>
<name>A0ABX2VQL4_AJEDR</name>
<dbReference type="PANTHER" id="PTHR11566">
    <property type="entry name" value="DYNAMIN"/>
    <property type="match status" value="1"/>
</dbReference>
<accession>A0ABX2VQL4</accession>
<dbReference type="Gene3D" id="1.20.120.1240">
    <property type="entry name" value="Dynamin, middle domain"/>
    <property type="match status" value="1"/>
</dbReference>
<dbReference type="InterPro" id="IPR027417">
    <property type="entry name" value="P-loop_NTPase"/>
</dbReference>
<dbReference type="SMART" id="SM00053">
    <property type="entry name" value="DYNc"/>
    <property type="match status" value="1"/>
</dbReference>
<dbReference type="SUPFAM" id="SSF56112">
    <property type="entry name" value="Protein kinase-like (PK-like)"/>
    <property type="match status" value="1"/>
</dbReference>
<evidence type="ECO:0000256" key="3">
    <source>
        <dbReference type="SAM" id="Coils"/>
    </source>
</evidence>
<dbReference type="Gene3D" id="3.90.1200.10">
    <property type="match status" value="1"/>
</dbReference>
<dbReference type="PANTHER" id="PTHR11566:SF21">
    <property type="entry name" value="DYNAMIN RELATED PROTEIN 1, ISOFORM A"/>
    <property type="match status" value="1"/>
</dbReference>
<dbReference type="InterPro" id="IPR022812">
    <property type="entry name" value="Dynamin"/>
</dbReference>
<dbReference type="InterPro" id="IPR030381">
    <property type="entry name" value="G_DYNAMIN_dom"/>
</dbReference>
<dbReference type="InterPro" id="IPR011009">
    <property type="entry name" value="Kinase-like_dom_sf"/>
</dbReference>
<protein>
    <submittedName>
        <fullName evidence="6">Dynamin GTPase</fullName>
    </submittedName>
</protein>
<dbReference type="InterPro" id="IPR002575">
    <property type="entry name" value="Aminoglycoside_PTrfase"/>
</dbReference>
<keyword evidence="3" id="KW-0175">Coiled coil</keyword>
<feature type="domain" description="GED" evidence="4">
    <location>
        <begin position="608"/>
        <end position="699"/>
    </location>
</feature>
<dbReference type="Proteomes" id="UP000002039">
    <property type="component" value="Unassembled WGS sequence"/>
</dbReference>
<evidence type="ECO:0000256" key="1">
    <source>
        <dbReference type="ARBA" id="ARBA00022741"/>
    </source>
</evidence>
<feature type="coiled-coil region" evidence="3">
    <location>
        <begin position="660"/>
        <end position="687"/>
    </location>
</feature>
<organism evidence="6 7">
    <name type="scientific">Ajellomyces dermatitidis (strain ER-3 / ATCC MYA-2586)</name>
    <name type="common">Blastomyces dermatitidis</name>
    <dbReference type="NCBI Taxonomy" id="559297"/>
    <lineage>
        <taxon>Eukaryota</taxon>
        <taxon>Fungi</taxon>
        <taxon>Dikarya</taxon>
        <taxon>Ascomycota</taxon>
        <taxon>Pezizomycotina</taxon>
        <taxon>Eurotiomycetes</taxon>
        <taxon>Eurotiomycetidae</taxon>
        <taxon>Onygenales</taxon>
        <taxon>Ajellomycetaceae</taxon>
        <taxon>Blastomyces</taxon>
    </lineage>
</organism>
<gene>
    <name evidence="6" type="ORF">BDCG_16188</name>
</gene>
<dbReference type="Pfam" id="PF00350">
    <property type="entry name" value="Dynamin_N"/>
    <property type="match status" value="1"/>
</dbReference>
<dbReference type="Pfam" id="PF01031">
    <property type="entry name" value="Dynamin_M"/>
    <property type="match status" value="1"/>
</dbReference>